<evidence type="ECO:0000313" key="5">
    <source>
        <dbReference type="EMBL" id="UQS81857.1"/>
    </source>
</evidence>
<dbReference type="Pfam" id="PF11797">
    <property type="entry name" value="WxLIP_HBD"/>
    <property type="match status" value="1"/>
</dbReference>
<feature type="domain" description="WxL Interacting Protein host binding" evidence="4">
    <location>
        <begin position="169"/>
        <end position="298"/>
    </location>
</feature>
<dbReference type="InterPro" id="IPR021759">
    <property type="entry name" value="WxLIP_HBD"/>
</dbReference>
<keyword evidence="1" id="KW-0472">Membrane</keyword>
<evidence type="ECO:0000259" key="4">
    <source>
        <dbReference type="Pfam" id="PF11797"/>
    </source>
</evidence>
<feature type="signal peptide" evidence="2">
    <location>
        <begin position="1"/>
        <end position="28"/>
    </location>
</feature>
<name>A0ABY4P894_9LACO</name>
<sequence length="345" mass="38895">MKQKLSFIVKLGVLVLAFWGICCKSVQAKDNAPTQQDRSFTVKAILPKNQVTDKETFFDLQVKPNQKQKLSMIVMNIGKKPMTIKINLNNAYTSSNGIISYDRSKVKLYQPLQPSLTDLIIGKRTATVKVQPQETKIVSFPYKAPAEPFKGIILGGIVATSAVGSSTKSNFAIQNQIQYVTGIVLRSNMDHVQPDLKMSKEVTGKSRSTQQGIGFTLYNPAPINVSGMKMNAHFIRNKKQHIKKTMSSLQVAPNSKWQVMIPFKKVKPGSYKLNLTLTAKNGYKKSFVRHFTISKAQTAILHKKTTPKRYNRVLPWIFVGFFLVIILGLVYLLWIYLKARNNRGR</sequence>
<evidence type="ECO:0000259" key="3">
    <source>
        <dbReference type="Pfam" id="PF06030"/>
    </source>
</evidence>
<dbReference type="Pfam" id="PF06030">
    <property type="entry name" value="WxLIP_PGBD"/>
    <property type="match status" value="1"/>
</dbReference>
<evidence type="ECO:0000313" key="6">
    <source>
        <dbReference type="Proteomes" id="UP000831495"/>
    </source>
</evidence>
<keyword evidence="1" id="KW-0812">Transmembrane</keyword>
<dbReference type="RefSeq" id="WP_249514125.1">
    <property type="nucleotide sequence ID" value="NZ_CP093366.1"/>
</dbReference>
<dbReference type="EMBL" id="CP093366">
    <property type="protein sequence ID" value="UQS81857.1"/>
    <property type="molecule type" value="Genomic_DNA"/>
</dbReference>
<evidence type="ECO:0000256" key="1">
    <source>
        <dbReference type="SAM" id="Phobius"/>
    </source>
</evidence>
<feature type="domain" description="WxL Interacting Protein peptidoglycan binding" evidence="3">
    <location>
        <begin position="40"/>
        <end position="158"/>
    </location>
</feature>
<reference evidence="5" key="1">
    <citation type="journal article" date="2022" name="Int. J. Syst. Evol. Microbiol.">
        <title>Apilactobacillus apisilvae sp. nov., Nicolia spurrieriana gen. nov. sp. nov., Bombilactobacillus folatiphilus sp. nov. and Bombilactobacillus thymidiniphilus sp. nov., four new lactic acid bacterial isolates from stingless bees Tetragonula carbonaria and Austroplebeia australis.</title>
        <authorList>
            <person name="Oliphant S.A."/>
            <person name="Watson-Haigh N.S."/>
            <person name="Sumby K.M."/>
            <person name="Gardner J."/>
            <person name="Groom S."/>
            <person name="Jiranek V."/>
        </authorList>
    </citation>
    <scope>NUCLEOTIDE SEQUENCE</scope>
    <source>
        <strain evidence="5">SG4_D2</strain>
    </source>
</reference>
<keyword evidence="2" id="KW-0732">Signal</keyword>
<dbReference type="InterPro" id="IPR010317">
    <property type="entry name" value="WxLIP_PGBD"/>
</dbReference>
<dbReference type="Proteomes" id="UP000831495">
    <property type="component" value="Chromosome"/>
</dbReference>
<keyword evidence="6" id="KW-1185">Reference proteome</keyword>
<proteinExistence type="predicted"/>
<feature type="transmembrane region" description="Helical" evidence="1">
    <location>
        <begin position="313"/>
        <end position="337"/>
    </location>
</feature>
<evidence type="ECO:0000256" key="2">
    <source>
        <dbReference type="SAM" id="SignalP"/>
    </source>
</evidence>
<keyword evidence="1" id="KW-1133">Transmembrane helix</keyword>
<gene>
    <name evidence="5" type="ORF">MOO45_06590</name>
</gene>
<organism evidence="5 6">
    <name type="scientific">Bombilactobacillus folatiphilus</name>
    <dbReference type="NCBI Taxonomy" id="2923362"/>
    <lineage>
        <taxon>Bacteria</taxon>
        <taxon>Bacillati</taxon>
        <taxon>Bacillota</taxon>
        <taxon>Bacilli</taxon>
        <taxon>Lactobacillales</taxon>
        <taxon>Lactobacillaceae</taxon>
        <taxon>Bombilactobacillus</taxon>
    </lineage>
</organism>
<feature type="chain" id="PRO_5046368181" evidence="2">
    <location>
        <begin position="29"/>
        <end position="345"/>
    </location>
</feature>
<protein>
    <submittedName>
        <fullName evidence="5">DUF916 and DUF3324 domain-containing protein</fullName>
    </submittedName>
</protein>
<accession>A0ABY4P894</accession>